<feature type="compositionally biased region" description="Polar residues" evidence="1">
    <location>
        <begin position="62"/>
        <end position="78"/>
    </location>
</feature>
<evidence type="ECO:0000313" key="4">
    <source>
        <dbReference type="Proteomes" id="UP000717328"/>
    </source>
</evidence>
<feature type="region of interest" description="Disordered" evidence="1">
    <location>
        <begin position="113"/>
        <end position="307"/>
    </location>
</feature>
<feature type="compositionally biased region" description="Low complexity" evidence="1">
    <location>
        <begin position="172"/>
        <end position="182"/>
    </location>
</feature>
<feature type="region of interest" description="Disordered" evidence="1">
    <location>
        <begin position="723"/>
        <end position="776"/>
    </location>
</feature>
<dbReference type="EMBL" id="JABCKI010000527">
    <property type="protein sequence ID" value="KAG5650183.1"/>
    <property type="molecule type" value="Genomic_DNA"/>
</dbReference>
<dbReference type="FunFam" id="1.10.287.110:FF:000002">
    <property type="entry name" value="putative tyrosine-protein phosphatase auxilin isoform X2"/>
    <property type="match status" value="1"/>
</dbReference>
<feature type="region of interest" description="Disordered" evidence="1">
    <location>
        <begin position="1"/>
        <end position="90"/>
    </location>
</feature>
<proteinExistence type="predicted"/>
<feature type="compositionally biased region" description="Polar residues" evidence="1">
    <location>
        <begin position="201"/>
        <end position="215"/>
    </location>
</feature>
<evidence type="ECO:0000256" key="1">
    <source>
        <dbReference type="SAM" id="MobiDB-lite"/>
    </source>
</evidence>
<dbReference type="Proteomes" id="UP000717328">
    <property type="component" value="Unassembled WGS sequence"/>
</dbReference>
<keyword evidence="4" id="KW-1185">Reference proteome</keyword>
<dbReference type="InterPro" id="IPR009060">
    <property type="entry name" value="UBA-like_sf"/>
</dbReference>
<feature type="compositionally biased region" description="Low complexity" evidence="1">
    <location>
        <begin position="434"/>
        <end position="443"/>
    </location>
</feature>
<sequence>MADSFADLWNSSAPSKPAAQPQKLGAATPANLTKRPQQDVFSLLSSAGASSTTSRSITPSTGGLSSQRTTPNPVTKPSSGGDAFSGLLSGTLATSTNGNARMTIAQRAAEAERQKLESLRRQHQTVKASSSAWDGLDSLGASTMSFTPTSTKLAAGGSGILDDDWGLESFVSAPTSKSSSAQPTPPAPAPLTDDDDWLGGFTSNPVSQPKPQAPQSREWMREPPPTRTDSPGDFDFGNREDGLLGNDSDDEDDILGALSKPVDAIPKRKSPPTNQTSNRTTPSPNAPPSRSRANEAPSRATSPPPHILGQIVEMGFSVQQARVALAATDTGLDVQAALETLLSNGAGSGAPSQPARRSPPPQRSATRLVSQDRNDTPSPVNSQADRNIQIQEHAEKVLAQASEIGLSVFNKASMFWKEGKKQVQKAYEERAASAAGSSASANSMPRWMTEGVHDGEAGGEDPWKDGLREPAGFSDDVGAAAAIRKAQDKQEQQQRPPPEPKPKPKAVDLFSDDPEPAAYVSPFRRGKPAPPAASSTPPTRAATAPVQRAPPRPPSPSPVQRRNLVTASPSAIALANKHKDAGSAKFKLGQYAEAESAYTTGIGALPAGHLLLVPLHNNRALARLKTGDHAGVIADAGVVVELVGAGYHPAREAKVTVLEEGAGVDLGDALVKALKRRAEAWEGREKWDDAGRDWGVLAGLEWAGAKVRGDAARAVGRCRRMVEQGDVPKAAPKPKVRPKPPVKPAALSRPSPPSQALENLRSSNNAAEAEDQQRHELKDTVDAKLLAWKGGKETNIRALLGSLDTVLWPELGLQKVGMAELITPAQVKIKYTRTIAKLHPDKLNSGNTTVEQRMLANGVFGALNEAWNAFKQ</sequence>
<feature type="compositionally biased region" description="Pro residues" evidence="1">
    <location>
        <begin position="548"/>
        <end position="557"/>
    </location>
</feature>
<dbReference type="SUPFAM" id="SSF46565">
    <property type="entry name" value="Chaperone J-domain"/>
    <property type="match status" value="1"/>
</dbReference>
<dbReference type="Gene3D" id="1.10.8.10">
    <property type="entry name" value="DNA helicase RuvA subunit, C-terminal domain"/>
    <property type="match status" value="1"/>
</dbReference>
<dbReference type="Gene3D" id="1.25.40.10">
    <property type="entry name" value="Tetratricopeptide repeat domain"/>
    <property type="match status" value="1"/>
</dbReference>
<feature type="compositionally biased region" description="Polar residues" evidence="1">
    <location>
        <begin position="754"/>
        <end position="766"/>
    </location>
</feature>
<dbReference type="InterPro" id="IPR011990">
    <property type="entry name" value="TPR-like_helical_dom_sf"/>
</dbReference>
<feature type="compositionally biased region" description="Polar residues" evidence="1">
    <location>
        <begin position="376"/>
        <end position="386"/>
    </location>
</feature>
<dbReference type="PANTHER" id="PTHR48148">
    <property type="entry name" value="KERATINOCYTE PROLINE-RICH PROTEIN"/>
    <property type="match status" value="1"/>
</dbReference>
<feature type="compositionally biased region" description="Basic and acidic residues" evidence="1">
    <location>
        <begin position="485"/>
        <end position="506"/>
    </location>
</feature>
<evidence type="ECO:0000259" key="2">
    <source>
        <dbReference type="PROSITE" id="PS50030"/>
    </source>
</evidence>
<feature type="region of interest" description="Disordered" evidence="1">
    <location>
        <begin position="343"/>
        <end position="386"/>
    </location>
</feature>
<gene>
    <name evidence="3" type="ORF">H0H81_000405</name>
</gene>
<dbReference type="PROSITE" id="PS50030">
    <property type="entry name" value="UBA"/>
    <property type="match status" value="1"/>
</dbReference>
<evidence type="ECO:0000313" key="3">
    <source>
        <dbReference type="EMBL" id="KAG5650183.1"/>
    </source>
</evidence>
<feature type="domain" description="UBA" evidence="2">
    <location>
        <begin position="302"/>
        <end position="344"/>
    </location>
</feature>
<reference evidence="3" key="2">
    <citation type="submission" date="2021-10" db="EMBL/GenBank/DDBJ databases">
        <title>Phylogenomics reveals ancestral predisposition of the termite-cultivated fungus Termitomyces towards a domesticated lifestyle.</title>
        <authorList>
            <person name="Auxier B."/>
            <person name="Grum-Grzhimaylo A."/>
            <person name="Cardenas M.E."/>
            <person name="Lodge J.D."/>
            <person name="Laessoe T."/>
            <person name="Pedersen O."/>
            <person name="Smith M.E."/>
            <person name="Kuyper T.W."/>
            <person name="Franco-Molano E.A."/>
            <person name="Baroni T.J."/>
            <person name="Aanen D.K."/>
        </authorList>
    </citation>
    <scope>NUCLEOTIDE SEQUENCE</scope>
    <source>
        <strain evidence="3">D49</strain>
    </source>
</reference>
<name>A0A9P7GHK6_9AGAR</name>
<accession>A0A9P7GHK6</accession>
<feature type="compositionally biased region" description="Basic and acidic residues" evidence="1">
    <location>
        <begin position="451"/>
        <end position="468"/>
    </location>
</feature>
<feature type="region of interest" description="Disordered" evidence="1">
    <location>
        <begin position="434"/>
        <end position="562"/>
    </location>
</feature>
<dbReference type="Gene3D" id="1.10.287.110">
    <property type="entry name" value="DnaJ domain"/>
    <property type="match status" value="1"/>
</dbReference>
<dbReference type="SUPFAM" id="SSF46934">
    <property type="entry name" value="UBA-like"/>
    <property type="match status" value="1"/>
</dbReference>
<feature type="compositionally biased region" description="Low complexity" evidence="1">
    <location>
        <begin position="532"/>
        <end position="547"/>
    </location>
</feature>
<dbReference type="OrthoDB" id="1717591at2759"/>
<dbReference type="PANTHER" id="PTHR48148:SF3">
    <property type="entry name" value="KERATINOCYTE PROLINE-RICH PROTEIN"/>
    <property type="match status" value="1"/>
</dbReference>
<dbReference type="InterPro" id="IPR036869">
    <property type="entry name" value="J_dom_sf"/>
</dbReference>
<dbReference type="InterPro" id="IPR015940">
    <property type="entry name" value="UBA"/>
</dbReference>
<feature type="compositionally biased region" description="Polar residues" evidence="1">
    <location>
        <begin position="140"/>
        <end position="152"/>
    </location>
</feature>
<organism evidence="3 4">
    <name type="scientific">Sphagnurus paluster</name>
    <dbReference type="NCBI Taxonomy" id="117069"/>
    <lineage>
        <taxon>Eukaryota</taxon>
        <taxon>Fungi</taxon>
        <taxon>Dikarya</taxon>
        <taxon>Basidiomycota</taxon>
        <taxon>Agaricomycotina</taxon>
        <taxon>Agaricomycetes</taxon>
        <taxon>Agaricomycetidae</taxon>
        <taxon>Agaricales</taxon>
        <taxon>Tricholomatineae</taxon>
        <taxon>Lyophyllaceae</taxon>
        <taxon>Sphagnurus</taxon>
    </lineage>
</organism>
<feature type="compositionally biased region" description="Low complexity" evidence="1">
    <location>
        <begin position="42"/>
        <end position="61"/>
    </location>
</feature>
<dbReference type="SUPFAM" id="SSF48452">
    <property type="entry name" value="TPR-like"/>
    <property type="match status" value="1"/>
</dbReference>
<protein>
    <recommendedName>
        <fullName evidence="2">UBA domain-containing protein</fullName>
    </recommendedName>
</protein>
<reference evidence="3" key="1">
    <citation type="submission" date="2021-02" db="EMBL/GenBank/DDBJ databases">
        <authorList>
            <person name="Nieuwenhuis M."/>
            <person name="Van De Peppel L.J.J."/>
        </authorList>
    </citation>
    <scope>NUCLEOTIDE SEQUENCE</scope>
    <source>
        <strain evidence="3">D49</strain>
    </source>
</reference>
<comment type="caution">
    <text evidence="3">The sequence shown here is derived from an EMBL/GenBank/DDBJ whole genome shotgun (WGS) entry which is preliminary data.</text>
</comment>
<feature type="compositionally biased region" description="Low complexity" evidence="1">
    <location>
        <begin position="276"/>
        <end position="291"/>
    </location>
</feature>
<dbReference type="AlphaFoldDB" id="A0A9P7GHK6"/>